<dbReference type="InterPro" id="IPR050221">
    <property type="entry name" value="26S_Proteasome_ATPase"/>
</dbReference>
<evidence type="ECO:0000313" key="5">
    <source>
        <dbReference type="Proteomes" id="UP000026915"/>
    </source>
</evidence>
<feature type="domain" description="ATPase AAA-type core" evidence="3">
    <location>
        <begin position="52"/>
        <end position="92"/>
    </location>
</feature>
<evidence type="ECO:0000259" key="3">
    <source>
        <dbReference type="Pfam" id="PF00004"/>
    </source>
</evidence>
<dbReference type="Pfam" id="PF00004">
    <property type="entry name" value="AAA"/>
    <property type="match status" value="1"/>
</dbReference>
<dbReference type="GO" id="GO:0016887">
    <property type="term" value="F:ATP hydrolysis activity"/>
    <property type="evidence" value="ECO:0007669"/>
    <property type="project" value="InterPro"/>
</dbReference>
<dbReference type="AlphaFoldDB" id="A0A061FSZ4"/>
<keyword evidence="2" id="KW-0067">ATP-binding</keyword>
<dbReference type="eggNOG" id="KOG0729">
    <property type="taxonomic scope" value="Eukaryota"/>
</dbReference>
<dbReference type="EMBL" id="CM001888">
    <property type="protein sequence ID" value="EOY19837.1"/>
    <property type="molecule type" value="Genomic_DNA"/>
</dbReference>
<keyword evidence="1" id="KW-0547">Nucleotide-binding</keyword>
<name>A0A061FSZ4_THECC</name>
<evidence type="ECO:0000256" key="2">
    <source>
        <dbReference type="ARBA" id="ARBA00022840"/>
    </source>
</evidence>
<gene>
    <name evidence="4" type="ORF">TCM_045202</name>
</gene>
<sequence length="93" mass="10296">MVSEQVGDNEHVGEGLGWCEKFSRWHVPKKHASCSLIKLTLLGCTFDDGVGGDNEEQRTMFEIVNQLDGFDARGAIKVLMATNRPDTLDPANF</sequence>
<dbReference type="STRING" id="3641.A0A061FSZ4"/>
<proteinExistence type="predicted"/>
<organism evidence="4 5">
    <name type="scientific">Theobroma cacao</name>
    <name type="common">Cacao</name>
    <name type="synonym">Cocoa</name>
    <dbReference type="NCBI Taxonomy" id="3641"/>
    <lineage>
        <taxon>Eukaryota</taxon>
        <taxon>Viridiplantae</taxon>
        <taxon>Streptophyta</taxon>
        <taxon>Embryophyta</taxon>
        <taxon>Tracheophyta</taxon>
        <taxon>Spermatophyta</taxon>
        <taxon>Magnoliopsida</taxon>
        <taxon>eudicotyledons</taxon>
        <taxon>Gunneridae</taxon>
        <taxon>Pentapetalae</taxon>
        <taxon>rosids</taxon>
        <taxon>malvids</taxon>
        <taxon>Malvales</taxon>
        <taxon>Malvaceae</taxon>
        <taxon>Byttnerioideae</taxon>
        <taxon>Theobroma</taxon>
    </lineage>
</organism>
<keyword evidence="5" id="KW-1185">Reference proteome</keyword>
<evidence type="ECO:0000313" key="4">
    <source>
        <dbReference type="EMBL" id="EOY19837.1"/>
    </source>
</evidence>
<dbReference type="Gramene" id="EOY19837">
    <property type="protein sequence ID" value="EOY19837"/>
    <property type="gene ID" value="TCM_045202"/>
</dbReference>
<dbReference type="GO" id="GO:0005524">
    <property type="term" value="F:ATP binding"/>
    <property type="evidence" value="ECO:0007669"/>
    <property type="project" value="UniProtKB-KW"/>
</dbReference>
<dbReference type="InterPro" id="IPR027417">
    <property type="entry name" value="P-loop_NTPase"/>
</dbReference>
<dbReference type="InParanoid" id="A0A061FSZ4"/>
<dbReference type="InterPro" id="IPR003959">
    <property type="entry name" value="ATPase_AAA_core"/>
</dbReference>
<reference evidence="4 5" key="1">
    <citation type="journal article" date="2013" name="Genome Biol.">
        <title>The genome sequence of the most widely cultivated cacao type and its use to identify candidate genes regulating pod color.</title>
        <authorList>
            <person name="Motamayor J.C."/>
            <person name="Mockaitis K."/>
            <person name="Schmutz J."/>
            <person name="Haiminen N."/>
            <person name="Iii D.L."/>
            <person name="Cornejo O."/>
            <person name="Findley S.D."/>
            <person name="Zheng P."/>
            <person name="Utro F."/>
            <person name="Royaert S."/>
            <person name="Saski C."/>
            <person name="Jenkins J."/>
            <person name="Podicheti R."/>
            <person name="Zhao M."/>
            <person name="Scheffler B.E."/>
            <person name="Stack J.C."/>
            <person name="Feltus F.A."/>
            <person name="Mustiga G.M."/>
            <person name="Amores F."/>
            <person name="Phillips W."/>
            <person name="Marelli J.P."/>
            <person name="May G.D."/>
            <person name="Shapiro H."/>
            <person name="Ma J."/>
            <person name="Bustamante C.D."/>
            <person name="Schnell R.J."/>
            <person name="Main D."/>
            <person name="Gilbert D."/>
            <person name="Parida L."/>
            <person name="Kuhn D.N."/>
        </authorList>
    </citation>
    <scope>NUCLEOTIDE SEQUENCE [LARGE SCALE GENOMIC DNA]</scope>
    <source>
        <strain evidence="5">cv. Matina 1-6</strain>
    </source>
</reference>
<accession>A0A061FSZ4</accession>
<dbReference type="Gene3D" id="3.40.50.300">
    <property type="entry name" value="P-loop containing nucleotide triphosphate hydrolases"/>
    <property type="match status" value="1"/>
</dbReference>
<evidence type="ECO:0000256" key="1">
    <source>
        <dbReference type="ARBA" id="ARBA00022741"/>
    </source>
</evidence>
<dbReference type="Proteomes" id="UP000026915">
    <property type="component" value="Chromosome 10"/>
</dbReference>
<dbReference type="PANTHER" id="PTHR23073">
    <property type="entry name" value="26S PROTEASOME REGULATORY SUBUNIT"/>
    <property type="match status" value="1"/>
</dbReference>
<protein>
    <recommendedName>
        <fullName evidence="3">ATPase AAA-type core domain-containing protein</fullName>
    </recommendedName>
</protein>
<dbReference type="HOGENOM" id="CLU_2403932_0_0_1"/>